<feature type="transmembrane region" description="Helical" evidence="12">
    <location>
        <begin position="98"/>
        <end position="122"/>
    </location>
</feature>
<evidence type="ECO:0000256" key="12">
    <source>
        <dbReference type="HAMAP-Rule" id="MF_00454"/>
    </source>
</evidence>
<dbReference type="GO" id="GO:0062054">
    <property type="term" value="F:fluoride channel activity"/>
    <property type="evidence" value="ECO:0007669"/>
    <property type="project" value="UniProtKB-UniRule"/>
</dbReference>
<comment type="caution">
    <text evidence="13">The sequence shown here is derived from an EMBL/GenBank/DDBJ whole genome shotgun (WGS) entry which is preliminary data.</text>
</comment>
<evidence type="ECO:0000256" key="5">
    <source>
        <dbReference type="ARBA" id="ARBA00022989"/>
    </source>
</evidence>
<feature type="transmembrane region" description="Helical" evidence="12">
    <location>
        <begin position="39"/>
        <end position="57"/>
    </location>
</feature>
<name>A0A0B1R1A6_9GAMM</name>
<comment type="catalytic activity">
    <reaction evidence="11">
        <text>fluoride(in) = fluoride(out)</text>
        <dbReference type="Rhea" id="RHEA:76159"/>
        <dbReference type="ChEBI" id="CHEBI:17051"/>
    </reaction>
    <physiologicalReaction direction="left-to-right" evidence="11">
        <dbReference type="Rhea" id="RHEA:76160"/>
    </physiologicalReaction>
</comment>
<dbReference type="GO" id="GO:0005886">
    <property type="term" value="C:plasma membrane"/>
    <property type="evidence" value="ECO:0007669"/>
    <property type="project" value="UniProtKB-SubCell"/>
</dbReference>
<keyword evidence="12" id="KW-0479">Metal-binding</keyword>
<keyword evidence="12" id="KW-0813">Transport</keyword>
<evidence type="ECO:0000256" key="11">
    <source>
        <dbReference type="ARBA" id="ARBA00035585"/>
    </source>
</evidence>
<keyword evidence="7 12" id="KW-0406">Ion transport</keyword>
<evidence type="ECO:0000256" key="3">
    <source>
        <dbReference type="ARBA" id="ARBA00022519"/>
    </source>
</evidence>
<keyword evidence="5 12" id="KW-1133">Transmembrane helix</keyword>
<keyword evidence="3" id="KW-0997">Cell inner membrane</keyword>
<dbReference type="EMBL" id="JTJJ01000084">
    <property type="protein sequence ID" value="KHJ66414.1"/>
    <property type="molecule type" value="Genomic_DNA"/>
</dbReference>
<organism evidence="13 14">
    <name type="scientific">Pantoea rodasii</name>
    <dbReference type="NCBI Taxonomy" id="1076549"/>
    <lineage>
        <taxon>Bacteria</taxon>
        <taxon>Pseudomonadati</taxon>
        <taxon>Pseudomonadota</taxon>
        <taxon>Gammaproteobacteria</taxon>
        <taxon>Enterobacterales</taxon>
        <taxon>Erwiniaceae</taxon>
        <taxon>Pantoea</taxon>
    </lineage>
</organism>
<feature type="binding site" evidence="12">
    <location>
        <position position="79"/>
    </location>
    <ligand>
        <name>Na(+)</name>
        <dbReference type="ChEBI" id="CHEBI:29101"/>
        <note>structural</note>
    </ligand>
</feature>
<comment type="activity regulation">
    <text evidence="12">Na(+) is not transported, but it plays an essential structural role and its presence is essential for fluoride channel function.</text>
</comment>
<dbReference type="AlphaFoldDB" id="A0A0B1R1A6"/>
<dbReference type="InterPro" id="IPR003691">
    <property type="entry name" value="FluC"/>
</dbReference>
<sequence>MNVNQLFAVITGGALGCVIRWQLGARLNALFPDLPPGTLLVNLLGGFIIGAALAYFLRHPGLDPAWRLLITTGLCGGMTTFSTFSAEVFALLQSGSYAWAAASVLIHVLGSLVMTAAGFYIMTLCG</sequence>
<keyword evidence="6 12" id="KW-0915">Sodium</keyword>
<comment type="similarity">
    <text evidence="10 12">Belongs to the fluoride channel Fluc/FEX (TC 1.A.43) family.</text>
</comment>
<dbReference type="Proteomes" id="UP000030853">
    <property type="component" value="Unassembled WGS sequence"/>
</dbReference>
<dbReference type="Pfam" id="PF02537">
    <property type="entry name" value="CRCB"/>
    <property type="match status" value="1"/>
</dbReference>
<evidence type="ECO:0000256" key="10">
    <source>
        <dbReference type="ARBA" id="ARBA00035120"/>
    </source>
</evidence>
<evidence type="ECO:0000256" key="8">
    <source>
        <dbReference type="ARBA" id="ARBA00023136"/>
    </source>
</evidence>
<gene>
    <name evidence="12" type="primary">fluC</name>
    <name evidence="12" type="synonym">crcB</name>
    <name evidence="13" type="ORF">QU24_19420</name>
</gene>
<dbReference type="NCBIfam" id="TIGR00494">
    <property type="entry name" value="crcB"/>
    <property type="match status" value="1"/>
</dbReference>
<evidence type="ECO:0000256" key="7">
    <source>
        <dbReference type="ARBA" id="ARBA00023065"/>
    </source>
</evidence>
<keyword evidence="9 12" id="KW-0407">Ion channel</keyword>
<evidence type="ECO:0000256" key="4">
    <source>
        <dbReference type="ARBA" id="ARBA00022692"/>
    </source>
</evidence>
<evidence type="ECO:0000256" key="9">
    <source>
        <dbReference type="ARBA" id="ARBA00023303"/>
    </source>
</evidence>
<keyword evidence="8 12" id="KW-0472">Membrane</keyword>
<feature type="transmembrane region" description="Helical" evidence="12">
    <location>
        <begin position="69"/>
        <end position="92"/>
    </location>
</feature>
<evidence type="ECO:0000256" key="2">
    <source>
        <dbReference type="ARBA" id="ARBA00022475"/>
    </source>
</evidence>
<dbReference type="PANTHER" id="PTHR28259:SF1">
    <property type="entry name" value="FLUORIDE EXPORT PROTEIN 1-RELATED"/>
    <property type="match status" value="1"/>
</dbReference>
<evidence type="ECO:0000256" key="1">
    <source>
        <dbReference type="ARBA" id="ARBA00004651"/>
    </source>
</evidence>
<protein>
    <recommendedName>
        <fullName evidence="12">Fluoride-specific ion channel FluC</fullName>
    </recommendedName>
</protein>
<dbReference type="PANTHER" id="PTHR28259">
    <property type="entry name" value="FLUORIDE EXPORT PROTEIN 1-RELATED"/>
    <property type="match status" value="1"/>
</dbReference>
<reference evidence="13 14" key="1">
    <citation type="submission" date="2014-11" db="EMBL/GenBank/DDBJ databases">
        <title>Genome sequencing of Pantoea rodasii ND03.</title>
        <authorList>
            <person name="Muhamad Yunos N.Y."/>
            <person name="Chan K.-G."/>
        </authorList>
    </citation>
    <scope>NUCLEOTIDE SEQUENCE [LARGE SCALE GENOMIC DNA]</scope>
    <source>
        <strain evidence="13 14">ND03</strain>
    </source>
</reference>
<dbReference type="GO" id="GO:0140114">
    <property type="term" value="P:cellular detoxification of fluoride"/>
    <property type="evidence" value="ECO:0007669"/>
    <property type="project" value="UniProtKB-UniRule"/>
</dbReference>
<evidence type="ECO:0000313" key="13">
    <source>
        <dbReference type="EMBL" id="KHJ66414.1"/>
    </source>
</evidence>
<dbReference type="HAMAP" id="MF_00454">
    <property type="entry name" value="FluC"/>
    <property type="match status" value="1"/>
</dbReference>
<dbReference type="GO" id="GO:0046872">
    <property type="term" value="F:metal ion binding"/>
    <property type="evidence" value="ECO:0007669"/>
    <property type="project" value="UniProtKB-KW"/>
</dbReference>
<keyword evidence="2 12" id="KW-1003">Cell membrane</keyword>
<accession>A0A0B1R1A6</accession>
<dbReference type="NCBIfam" id="NF010792">
    <property type="entry name" value="PRK14196.1"/>
    <property type="match status" value="1"/>
</dbReference>
<proteinExistence type="inferred from homology"/>
<evidence type="ECO:0000313" key="14">
    <source>
        <dbReference type="Proteomes" id="UP000030853"/>
    </source>
</evidence>
<evidence type="ECO:0000256" key="6">
    <source>
        <dbReference type="ARBA" id="ARBA00023053"/>
    </source>
</evidence>
<comment type="function">
    <text evidence="12">Fluoride-specific ion channel. Important for reducing fluoride concentration in the cell, thus reducing its toxicity.</text>
</comment>
<keyword evidence="4 12" id="KW-0812">Transmembrane</keyword>
<feature type="binding site" evidence="12">
    <location>
        <position position="76"/>
    </location>
    <ligand>
        <name>Na(+)</name>
        <dbReference type="ChEBI" id="CHEBI:29101"/>
        <note>structural</note>
    </ligand>
</feature>
<comment type="subcellular location">
    <subcellularLocation>
        <location evidence="1 12">Cell membrane</location>
        <topology evidence="1 12">Multi-pass membrane protein</topology>
    </subcellularLocation>
</comment>